<evidence type="ECO:0000259" key="4">
    <source>
        <dbReference type="PROSITE" id="PS50977"/>
    </source>
</evidence>
<dbReference type="EMBL" id="CP045809">
    <property type="protein sequence ID" value="QHN34058.1"/>
    <property type="molecule type" value="Genomic_DNA"/>
</dbReference>
<feature type="domain" description="HTH tetR-type" evidence="4">
    <location>
        <begin position="38"/>
        <end position="98"/>
    </location>
</feature>
<feature type="compositionally biased region" description="Polar residues" evidence="3">
    <location>
        <begin position="1"/>
        <end position="12"/>
    </location>
</feature>
<dbReference type="PANTHER" id="PTHR30055">
    <property type="entry name" value="HTH-TYPE TRANSCRIPTIONAL REGULATOR RUTR"/>
    <property type="match status" value="1"/>
</dbReference>
<gene>
    <name evidence="5" type="ORF">GII31_03175</name>
</gene>
<evidence type="ECO:0000256" key="1">
    <source>
        <dbReference type="ARBA" id="ARBA00023125"/>
    </source>
</evidence>
<dbReference type="PROSITE" id="PS50977">
    <property type="entry name" value="HTH_TETR_2"/>
    <property type="match status" value="1"/>
</dbReference>
<accession>A0ABX6IE47</accession>
<name>A0ABX6IE47_9ACTN</name>
<evidence type="ECO:0000313" key="6">
    <source>
        <dbReference type="Proteomes" id="UP001059836"/>
    </source>
</evidence>
<feature type="region of interest" description="Disordered" evidence="3">
    <location>
        <begin position="1"/>
        <end position="39"/>
    </location>
</feature>
<evidence type="ECO:0000256" key="2">
    <source>
        <dbReference type="PROSITE-ProRule" id="PRU00335"/>
    </source>
</evidence>
<protein>
    <submittedName>
        <fullName evidence="5">TetR family transcriptional regulator</fullName>
    </submittedName>
</protein>
<sequence length="243" mass="26803">MTTNAETASAQRVSELGAPISDGGEVSGSSASSSVGTSPTRTRMIEAALATIDDVGLYRASSNEIARRAGLTWGVIQRQFGSREALLLAAFESEWEKLIEMAHSPITGDTIEERIRSFHRILRDHYSRSEYYTGIQIVSNLRKDPKTSAAALELIETMTTRSAGFLTGLRERVLPDHPNGPELTSLIFFAIRDFHIGTHVEAAMNLAEVYERRRADRAAEEEVLVAGLVDIARRQSDTPQENR</sequence>
<evidence type="ECO:0000256" key="3">
    <source>
        <dbReference type="SAM" id="MobiDB-lite"/>
    </source>
</evidence>
<dbReference type="InterPro" id="IPR050109">
    <property type="entry name" value="HTH-type_TetR-like_transc_reg"/>
</dbReference>
<evidence type="ECO:0000313" key="5">
    <source>
        <dbReference type="EMBL" id="QHN34058.1"/>
    </source>
</evidence>
<keyword evidence="6" id="KW-1185">Reference proteome</keyword>
<keyword evidence="1 2" id="KW-0238">DNA-binding</keyword>
<dbReference type="Proteomes" id="UP001059836">
    <property type="component" value="Chromosome"/>
</dbReference>
<reference evidence="5" key="1">
    <citation type="journal article" date="2021" name="Nat. Microbiol.">
        <title>Cocultivation of an ultrasmall environmental parasitic bacterium with lytic ability against bacteria associated with wastewater foams.</title>
        <authorList>
            <person name="Batinovic S."/>
            <person name="Rose J.J.A."/>
            <person name="Ratcliffe J."/>
            <person name="Seviour R.J."/>
            <person name="Petrovski S."/>
        </authorList>
    </citation>
    <scope>NUCLEOTIDE SEQUENCE</scope>
    <source>
        <strain evidence="5">CON9</strain>
    </source>
</reference>
<dbReference type="SUPFAM" id="SSF46689">
    <property type="entry name" value="Homeodomain-like"/>
    <property type="match status" value="1"/>
</dbReference>
<dbReference type="InterPro" id="IPR001647">
    <property type="entry name" value="HTH_TetR"/>
</dbReference>
<proteinExistence type="predicted"/>
<dbReference type="Pfam" id="PF00440">
    <property type="entry name" value="TetR_N"/>
    <property type="match status" value="1"/>
</dbReference>
<dbReference type="RefSeq" id="WP_213246752.1">
    <property type="nucleotide sequence ID" value="NZ_CP045806.1"/>
</dbReference>
<dbReference type="Gene3D" id="1.10.357.10">
    <property type="entry name" value="Tetracycline Repressor, domain 2"/>
    <property type="match status" value="1"/>
</dbReference>
<organism evidence="5 6">
    <name type="scientific">Gordonia pseudamarae</name>
    <dbReference type="NCBI Taxonomy" id="2831662"/>
    <lineage>
        <taxon>Bacteria</taxon>
        <taxon>Bacillati</taxon>
        <taxon>Actinomycetota</taxon>
        <taxon>Actinomycetes</taxon>
        <taxon>Mycobacteriales</taxon>
        <taxon>Gordoniaceae</taxon>
        <taxon>Gordonia</taxon>
    </lineage>
</organism>
<dbReference type="PANTHER" id="PTHR30055:SF153">
    <property type="entry name" value="HTH-TYPE TRANSCRIPTIONAL REPRESSOR RV3405C"/>
    <property type="match status" value="1"/>
</dbReference>
<feature type="DNA-binding region" description="H-T-H motif" evidence="2">
    <location>
        <begin position="61"/>
        <end position="80"/>
    </location>
</feature>
<feature type="compositionally biased region" description="Low complexity" evidence="3">
    <location>
        <begin position="21"/>
        <end position="38"/>
    </location>
</feature>
<dbReference type="InterPro" id="IPR009057">
    <property type="entry name" value="Homeodomain-like_sf"/>
</dbReference>